<dbReference type="InterPro" id="IPR037033">
    <property type="entry name" value="DNA-dir_RNAP_su2_hyb_sf"/>
</dbReference>
<accession>A0A8S5UF52</accession>
<dbReference type="GO" id="GO:0003899">
    <property type="term" value="F:DNA-directed RNA polymerase activity"/>
    <property type="evidence" value="ECO:0007669"/>
    <property type="project" value="UniProtKB-EC"/>
</dbReference>
<name>A0A8S5UF52_9CAUD</name>
<dbReference type="PANTHER" id="PTHR20856">
    <property type="entry name" value="DNA-DIRECTED RNA POLYMERASE I SUBUNIT 2"/>
    <property type="match status" value="1"/>
</dbReference>
<dbReference type="SUPFAM" id="SSF64484">
    <property type="entry name" value="beta and beta-prime subunits of DNA dependent RNA-polymerase"/>
    <property type="match status" value="1"/>
</dbReference>
<evidence type="ECO:0000256" key="3">
    <source>
        <dbReference type="ARBA" id="ARBA00022478"/>
    </source>
</evidence>
<evidence type="ECO:0000256" key="1">
    <source>
        <dbReference type="ARBA" id="ARBA00006835"/>
    </source>
</evidence>
<keyword evidence="6" id="KW-0804">Transcription</keyword>
<evidence type="ECO:0000256" key="5">
    <source>
        <dbReference type="ARBA" id="ARBA00022695"/>
    </source>
</evidence>
<keyword evidence="3 9" id="KW-0240">DNA-directed RNA polymerase</keyword>
<evidence type="ECO:0000256" key="4">
    <source>
        <dbReference type="ARBA" id="ARBA00022679"/>
    </source>
</evidence>
<evidence type="ECO:0000259" key="8">
    <source>
        <dbReference type="Pfam" id="PF00562"/>
    </source>
</evidence>
<comment type="similarity">
    <text evidence="1">Belongs to the RNA polymerase beta chain family.</text>
</comment>
<proteinExistence type="inferred from homology"/>
<sequence length="762" mass="87523">MARTDNDKALLENEAKRITKMEYALGKGNLMPFNNNNSGPRKILAGIQTEHALDILNSEPPIIQTGYEIRFGDLSASIKKTDGDLRIRRKIEKFEKVPGHHYFLICTDDKDDSIQIIERKCYKHNSESYGYAMNNSQIDSYRVEDTIPEGEIIAKSTSYDHYNNQGVGVNLVTAYIAAASTMEDAINISESAAKKLAAPLFKKVKAIANDNDIPLNLRGDDEFIKSFPDIGEEVGNGILFATRREKNEDALFMQSKKKLRETVMSDTKWMVKSGKVIDIDINCNSPEKLQEKRTNAQLLYYYNNKQRYLREIVETVDQLKDLGYTKIKGRLDAIYNRAKSEISNAQYIEKGKVYSGTVIHFTVMEESVPMVGDKITNRYGGKGVISRIIPDELMPVLEGSNTRVEVILNSSTCTNRLNDGQLKELELNFIGSEILRYISTTPFTVDEALKEVTDFIEMCSPLQAAQLRYLLNSWDISYKKEYLLGMIESDHIVLSMEPISESITTDRLGEIYDRFSYVTPRYLYVPIKGSTGNVRMVPSRRPIVCGRLYFYRLKQYAEDKFSVTSLSSTNIRNQNSRNKASKNFKSVHQSTPIRMGEMENGDMTHMPVAIVKEMMMLYSSSPHGRLLMQSIYTDDPYNVDIKLDEKSVDRSAEIFNVRFKTIGLRLKFKKVRRTWKDPVQKFPIYHDYTSYNPIYHISNEEKYDFNKSIKRDLEVDKKFKANPIYHVPLWKMDASTQSKDIETYSTEVNDRANKAMKELLKK</sequence>
<dbReference type="GO" id="GO:0003677">
    <property type="term" value="F:DNA binding"/>
    <property type="evidence" value="ECO:0007669"/>
    <property type="project" value="InterPro"/>
</dbReference>
<feature type="domain" description="DNA-directed RNA polymerase subunit 2 hybrid-binding" evidence="8">
    <location>
        <begin position="158"/>
        <end position="566"/>
    </location>
</feature>
<evidence type="ECO:0000256" key="7">
    <source>
        <dbReference type="ARBA" id="ARBA00048552"/>
    </source>
</evidence>
<dbReference type="EC" id="2.7.7.6" evidence="2"/>
<dbReference type="Pfam" id="PF00562">
    <property type="entry name" value="RNA_pol_Rpb2_6"/>
    <property type="match status" value="1"/>
</dbReference>
<dbReference type="GO" id="GO:0000428">
    <property type="term" value="C:DNA-directed RNA polymerase complex"/>
    <property type="evidence" value="ECO:0007669"/>
    <property type="project" value="UniProtKB-KW"/>
</dbReference>
<organism evidence="9">
    <name type="scientific">Myoviridae sp. ctcyQ27</name>
    <dbReference type="NCBI Taxonomy" id="2825139"/>
    <lineage>
        <taxon>Viruses</taxon>
        <taxon>Duplodnaviria</taxon>
        <taxon>Heunggongvirae</taxon>
        <taxon>Uroviricota</taxon>
        <taxon>Caudoviricetes</taxon>
    </lineage>
</organism>
<dbReference type="InterPro" id="IPR015712">
    <property type="entry name" value="DNA-dir_RNA_pol_su2"/>
</dbReference>
<dbReference type="Gene3D" id="2.40.270.10">
    <property type="entry name" value="DNA-directed RNA polymerase, subunit 2, domain 6"/>
    <property type="match status" value="1"/>
</dbReference>
<comment type="catalytic activity">
    <reaction evidence="7">
        <text>RNA(n) + a ribonucleoside 5'-triphosphate = RNA(n+1) + diphosphate</text>
        <dbReference type="Rhea" id="RHEA:21248"/>
        <dbReference type="Rhea" id="RHEA-COMP:14527"/>
        <dbReference type="Rhea" id="RHEA-COMP:17342"/>
        <dbReference type="ChEBI" id="CHEBI:33019"/>
        <dbReference type="ChEBI" id="CHEBI:61557"/>
        <dbReference type="ChEBI" id="CHEBI:140395"/>
        <dbReference type="EC" id="2.7.7.6"/>
    </reaction>
</comment>
<dbReference type="GO" id="GO:0032549">
    <property type="term" value="F:ribonucleoside binding"/>
    <property type="evidence" value="ECO:0007669"/>
    <property type="project" value="InterPro"/>
</dbReference>
<protein>
    <recommendedName>
        <fullName evidence="2">DNA-directed RNA polymerase</fullName>
        <ecNumber evidence="2">2.7.7.6</ecNumber>
    </recommendedName>
</protein>
<keyword evidence="4" id="KW-0808">Transferase</keyword>
<evidence type="ECO:0000256" key="2">
    <source>
        <dbReference type="ARBA" id="ARBA00012418"/>
    </source>
</evidence>
<evidence type="ECO:0000256" key="6">
    <source>
        <dbReference type="ARBA" id="ARBA00023163"/>
    </source>
</evidence>
<dbReference type="InterPro" id="IPR007120">
    <property type="entry name" value="DNA-dir_RNAP_su2_dom"/>
</dbReference>
<keyword evidence="5" id="KW-0548">Nucleotidyltransferase</keyword>
<reference evidence="9" key="1">
    <citation type="journal article" date="2021" name="Proc. Natl. Acad. Sci. U.S.A.">
        <title>A Catalog of Tens of Thousands of Viruses from Human Metagenomes Reveals Hidden Associations with Chronic Diseases.</title>
        <authorList>
            <person name="Tisza M.J."/>
            <person name="Buck C.B."/>
        </authorList>
    </citation>
    <scope>NUCLEOTIDE SEQUENCE</scope>
    <source>
        <strain evidence="9">CtcyQ27</strain>
    </source>
</reference>
<evidence type="ECO:0000313" key="9">
    <source>
        <dbReference type="EMBL" id="DAF93068.1"/>
    </source>
</evidence>
<dbReference type="GO" id="GO:0006351">
    <property type="term" value="P:DNA-templated transcription"/>
    <property type="evidence" value="ECO:0007669"/>
    <property type="project" value="InterPro"/>
</dbReference>
<dbReference type="EMBL" id="BK016080">
    <property type="protein sequence ID" value="DAF93068.1"/>
    <property type="molecule type" value="Genomic_DNA"/>
</dbReference>